<accession>A0A1W1XAJ6</accession>
<dbReference type="EMBL" id="FWXD01000005">
    <property type="protein sequence ID" value="SMC20879.1"/>
    <property type="molecule type" value="Genomic_DNA"/>
</dbReference>
<dbReference type="CDD" id="cd03397">
    <property type="entry name" value="PAP2_acid_phosphatase"/>
    <property type="match status" value="1"/>
</dbReference>
<gene>
    <name evidence="2" type="ORF">SAMN02745857_01066</name>
</gene>
<protein>
    <submittedName>
        <fullName evidence="2">Acid phosphatase (Class A)</fullName>
    </submittedName>
</protein>
<dbReference type="STRING" id="1121001.SAMN02745857_01066"/>
<proteinExistence type="predicted"/>
<dbReference type="InterPro" id="IPR001011">
    <property type="entry name" value="Acid_Pase_classA_bac"/>
</dbReference>
<keyword evidence="3" id="KW-1185">Reference proteome</keyword>
<evidence type="ECO:0000313" key="3">
    <source>
        <dbReference type="Proteomes" id="UP000192761"/>
    </source>
</evidence>
<evidence type="ECO:0000259" key="1">
    <source>
        <dbReference type="SMART" id="SM00014"/>
    </source>
</evidence>
<dbReference type="AlphaFoldDB" id="A0A1W1XAJ6"/>
<dbReference type="SMART" id="SM00014">
    <property type="entry name" value="acidPPc"/>
    <property type="match status" value="1"/>
</dbReference>
<dbReference type="GO" id="GO:0030288">
    <property type="term" value="C:outer membrane-bounded periplasmic space"/>
    <property type="evidence" value="ECO:0007669"/>
    <property type="project" value="InterPro"/>
</dbReference>
<name>A0A1W1XAJ6_9NEIS</name>
<dbReference type="InterPro" id="IPR036938">
    <property type="entry name" value="PAP2/HPO_sf"/>
</dbReference>
<organism evidence="2 3">
    <name type="scientific">Andreprevotia lacus DSM 23236</name>
    <dbReference type="NCBI Taxonomy" id="1121001"/>
    <lineage>
        <taxon>Bacteria</taxon>
        <taxon>Pseudomonadati</taxon>
        <taxon>Pseudomonadota</taxon>
        <taxon>Betaproteobacteria</taxon>
        <taxon>Neisseriales</taxon>
        <taxon>Chitinibacteraceae</taxon>
        <taxon>Andreprevotia</taxon>
    </lineage>
</organism>
<reference evidence="2 3" key="1">
    <citation type="submission" date="2017-04" db="EMBL/GenBank/DDBJ databases">
        <authorList>
            <person name="Afonso C.L."/>
            <person name="Miller P.J."/>
            <person name="Scott M.A."/>
            <person name="Spackman E."/>
            <person name="Goraichik I."/>
            <person name="Dimitrov K.M."/>
            <person name="Suarez D.L."/>
            <person name="Swayne D.E."/>
        </authorList>
    </citation>
    <scope>NUCLEOTIDE SEQUENCE [LARGE SCALE GENOMIC DNA]</scope>
    <source>
        <strain evidence="2 3">DSM 23236</strain>
    </source>
</reference>
<dbReference type="Proteomes" id="UP000192761">
    <property type="component" value="Unassembled WGS sequence"/>
</dbReference>
<evidence type="ECO:0000313" key="2">
    <source>
        <dbReference type="EMBL" id="SMC20879.1"/>
    </source>
</evidence>
<dbReference type="Gene3D" id="1.20.144.10">
    <property type="entry name" value="Phosphatidic acid phosphatase type 2/haloperoxidase"/>
    <property type="match status" value="1"/>
</dbReference>
<dbReference type="GO" id="GO:0003993">
    <property type="term" value="F:acid phosphatase activity"/>
    <property type="evidence" value="ECO:0007669"/>
    <property type="project" value="InterPro"/>
</dbReference>
<feature type="domain" description="Phosphatidic acid phosphatase type 2/haloperoxidase" evidence="1">
    <location>
        <begin position="146"/>
        <end position="254"/>
    </location>
</feature>
<sequence>MRVIETACRAKRKGRPRNKPPDVCNLSSICNTPNLACRIPHLDGYPMRHTLAAFALFASFGFVSAHAADPLPYISNKEVDLTRFLPPPPANDSAQTKAEIAEVLSIQASRTAEQEAAAKADATEDVWRFADVLGPKFTAANLPKLNAFFARVVETEGAVVDPAKDVWKRPRPHLLSKDIKPVVKLTSSGSWPSGHATVGYLMATVLADMVPEKRAALFARAAGYAENRIVAGIHYRSDTQMGRVAGALIAQNLFARPDFQAEYAPARAELRAALGL</sequence>
<dbReference type="InterPro" id="IPR000326">
    <property type="entry name" value="PAP2/HPO"/>
</dbReference>
<dbReference type="Pfam" id="PF01569">
    <property type="entry name" value="PAP2"/>
    <property type="match status" value="1"/>
</dbReference>
<dbReference type="SUPFAM" id="SSF48317">
    <property type="entry name" value="Acid phosphatase/Vanadium-dependent haloperoxidase"/>
    <property type="match status" value="1"/>
</dbReference>